<dbReference type="CDD" id="cd02526">
    <property type="entry name" value="GT2_RfbF_like"/>
    <property type="match status" value="1"/>
</dbReference>
<gene>
    <name evidence="5" type="ORF">EXT50_01270</name>
    <name evidence="6" type="ORF">EXT53_01270</name>
</gene>
<comment type="caution">
    <text evidence="6">The sequence shown here is derived from an EMBL/GenBank/DDBJ whole genome shotgun (WGS) entry which is preliminary data.</text>
</comment>
<evidence type="ECO:0000313" key="6">
    <source>
        <dbReference type="EMBL" id="MCL6367209.1"/>
    </source>
</evidence>
<keyword evidence="7" id="KW-1185">Reference proteome</keyword>
<evidence type="ECO:0000313" key="8">
    <source>
        <dbReference type="Proteomes" id="UP001057360"/>
    </source>
</evidence>
<keyword evidence="3" id="KW-0808">Transferase</keyword>
<accession>A0AAW5G689</accession>
<reference evidence="6" key="1">
    <citation type="submission" date="2019-02" db="EMBL/GenBank/DDBJ databases">
        <title>New Zealand Erwinia strains with phe-tRNA free attachment sites.</title>
        <authorList>
            <person name="Nunes-Leite L."/>
            <person name="Pitman A.R."/>
        </authorList>
    </citation>
    <scope>NUCLEOTIDE SEQUENCE</scope>
    <source>
        <strain evidence="6">Ec-140</strain>
        <strain evidence="5">Ec-143</strain>
    </source>
</reference>
<evidence type="ECO:0000259" key="4">
    <source>
        <dbReference type="Pfam" id="PF00535"/>
    </source>
</evidence>
<dbReference type="EMBL" id="SGPY01000001">
    <property type="protein sequence ID" value="MCL6367209.1"/>
    <property type="molecule type" value="Genomic_DNA"/>
</dbReference>
<dbReference type="RefSeq" id="WP_249680861.1">
    <property type="nucleotide sequence ID" value="NZ_SGPX01000001.1"/>
</dbReference>
<dbReference type="AlphaFoldDB" id="A0AAW5G689"/>
<organism evidence="6 8">
    <name type="scientific">Pectobacterium polaris</name>
    <dbReference type="NCBI Taxonomy" id="2042057"/>
    <lineage>
        <taxon>Bacteria</taxon>
        <taxon>Pseudomonadati</taxon>
        <taxon>Pseudomonadota</taxon>
        <taxon>Gammaproteobacteria</taxon>
        <taxon>Enterobacterales</taxon>
        <taxon>Pectobacteriaceae</taxon>
        <taxon>Pectobacterium</taxon>
    </lineage>
</organism>
<dbReference type="PANTHER" id="PTHR43179">
    <property type="entry name" value="RHAMNOSYLTRANSFERASE WBBL"/>
    <property type="match status" value="1"/>
</dbReference>
<dbReference type="NCBIfam" id="TIGR01556">
    <property type="entry name" value="rhamnosyltran"/>
    <property type="match status" value="1"/>
</dbReference>
<dbReference type="InterPro" id="IPR001173">
    <property type="entry name" value="Glyco_trans_2-like"/>
</dbReference>
<evidence type="ECO:0000256" key="1">
    <source>
        <dbReference type="ARBA" id="ARBA00006739"/>
    </source>
</evidence>
<name>A0AAW5G689_9GAMM</name>
<dbReference type="GO" id="GO:0016757">
    <property type="term" value="F:glycosyltransferase activity"/>
    <property type="evidence" value="ECO:0007669"/>
    <property type="project" value="UniProtKB-KW"/>
</dbReference>
<feature type="domain" description="Glycosyltransferase 2-like" evidence="4">
    <location>
        <begin position="11"/>
        <end position="175"/>
    </location>
</feature>
<dbReference type="Pfam" id="PF00535">
    <property type="entry name" value="Glycos_transf_2"/>
    <property type="match status" value="1"/>
</dbReference>
<keyword evidence="2" id="KW-0328">Glycosyltransferase</keyword>
<dbReference type="SUPFAM" id="SSF53448">
    <property type="entry name" value="Nucleotide-diphospho-sugar transferases"/>
    <property type="match status" value="1"/>
</dbReference>
<evidence type="ECO:0000256" key="3">
    <source>
        <dbReference type="ARBA" id="ARBA00022679"/>
    </source>
</evidence>
<protein>
    <submittedName>
        <fullName evidence="6">Rhamnosyltransferase</fullName>
    </submittedName>
</protein>
<evidence type="ECO:0000313" key="7">
    <source>
        <dbReference type="Proteomes" id="UP001055618"/>
    </source>
</evidence>
<dbReference type="Proteomes" id="UP001055618">
    <property type="component" value="Unassembled WGS sequence"/>
</dbReference>
<dbReference type="InterPro" id="IPR006446">
    <property type="entry name" value="RhaTrfase"/>
</dbReference>
<dbReference type="EMBL" id="SGPX01000001">
    <property type="protein sequence ID" value="MCL6349811.1"/>
    <property type="molecule type" value="Genomic_DNA"/>
</dbReference>
<evidence type="ECO:0000313" key="5">
    <source>
        <dbReference type="EMBL" id="MCL6349811.1"/>
    </source>
</evidence>
<dbReference type="InterPro" id="IPR029044">
    <property type="entry name" value="Nucleotide-diphossugar_trans"/>
</dbReference>
<sequence>MFLEDRSITGIIVTYNPEIDIFSQVIKTISNQVSQLVIMDNNSFNISHIDELVRDAKNVELLKLDENIGLAAAQNIAIKHNKDNYHNNYVVFFDQDSIISDFFISELIDAESELSLNGEKVAAVGPSFFDPTNNQFYPATVYSGPFIKRVFLEEHPVEVTFLIASGCMIRKETLDSIGYMKEELFIDYIDVEWSLRAKSKGYKVFIAPKAKMAHRIGDKRISFLGRTISIHSPFRRYYLVRNSFFMIRLPYIPLGYKFREVIFNMLRVCIGFLLSKQKMKVFKYTLLAIKDGVLGNFGACTKYF</sequence>
<dbReference type="Proteomes" id="UP001057360">
    <property type="component" value="Unassembled WGS sequence"/>
</dbReference>
<comment type="similarity">
    <text evidence="1">Belongs to the glycosyltransferase 2 family.</text>
</comment>
<dbReference type="Gene3D" id="3.90.550.10">
    <property type="entry name" value="Spore Coat Polysaccharide Biosynthesis Protein SpsA, Chain A"/>
    <property type="match status" value="1"/>
</dbReference>
<evidence type="ECO:0000256" key="2">
    <source>
        <dbReference type="ARBA" id="ARBA00022676"/>
    </source>
</evidence>
<proteinExistence type="inferred from homology"/>
<dbReference type="PANTHER" id="PTHR43179:SF12">
    <property type="entry name" value="GALACTOFURANOSYLTRANSFERASE GLFT2"/>
    <property type="match status" value="1"/>
</dbReference>